<accession>A0A0D0C907</accession>
<dbReference type="InterPro" id="IPR011008">
    <property type="entry name" value="Dimeric_a/b-barrel"/>
</dbReference>
<dbReference type="EMBL" id="KN834867">
    <property type="protein sequence ID" value="KIK51283.1"/>
    <property type="molecule type" value="Genomic_DNA"/>
</dbReference>
<evidence type="ECO:0008006" key="3">
    <source>
        <dbReference type="Google" id="ProtNLM"/>
    </source>
</evidence>
<dbReference type="AlphaFoldDB" id="A0A0D0C907"/>
<sequence length="211" mass="22618">MSTVGLLVPFVAKDSQTKAVVDFLHTGYSLVPSEPLTREWFAVSYEDSQPPTFAIFDTFEAEKGRQAHLTGQIAQALMDNAPNLLAIGPEIGQLNVLVSVVRPISGGRGNTAGVTKGLRVLFEAKPEKVDAVRDFLKGAVPLVEAEPDTMYWYAVEFPGTNKFGIVDFFPDESGRGAHVAGKVAEALFGSAEELLTGAPDLIKLEVLAAKV</sequence>
<dbReference type="HOGENOM" id="CLU_101366_0_0_1"/>
<dbReference type="Proteomes" id="UP000053593">
    <property type="component" value="Unassembled WGS sequence"/>
</dbReference>
<keyword evidence="2" id="KW-1185">Reference proteome</keyword>
<gene>
    <name evidence="1" type="ORF">GYMLUDRAFT_64913</name>
</gene>
<dbReference type="Gene3D" id="3.30.70.100">
    <property type="match status" value="2"/>
</dbReference>
<dbReference type="SUPFAM" id="SSF54909">
    <property type="entry name" value="Dimeric alpha+beta barrel"/>
    <property type="match status" value="2"/>
</dbReference>
<proteinExistence type="predicted"/>
<name>A0A0D0C907_9AGAR</name>
<protein>
    <recommendedName>
        <fullName evidence="3">ABM domain-containing protein</fullName>
    </recommendedName>
</protein>
<evidence type="ECO:0000313" key="1">
    <source>
        <dbReference type="EMBL" id="KIK51283.1"/>
    </source>
</evidence>
<dbReference type="OrthoDB" id="3227035at2759"/>
<evidence type="ECO:0000313" key="2">
    <source>
        <dbReference type="Proteomes" id="UP000053593"/>
    </source>
</evidence>
<reference evidence="1 2" key="1">
    <citation type="submission" date="2014-04" db="EMBL/GenBank/DDBJ databases">
        <title>Evolutionary Origins and Diversification of the Mycorrhizal Mutualists.</title>
        <authorList>
            <consortium name="DOE Joint Genome Institute"/>
            <consortium name="Mycorrhizal Genomics Consortium"/>
            <person name="Kohler A."/>
            <person name="Kuo A."/>
            <person name="Nagy L.G."/>
            <person name="Floudas D."/>
            <person name="Copeland A."/>
            <person name="Barry K.W."/>
            <person name="Cichocki N."/>
            <person name="Veneault-Fourrey C."/>
            <person name="LaButti K."/>
            <person name="Lindquist E.A."/>
            <person name="Lipzen A."/>
            <person name="Lundell T."/>
            <person name="Morin E."/>
            <person name="Murat C."/>
            <person name="Riley R."/>
            <person name="Ohm R."/>
            <person name="Sun H."/>
            <person name="Tunlid A."/>
            <person name="Henrissat B."/>
            <person name="Grigoriev I.V."/>
            <person name="Hibbett D.S."/>
            <person name="Martin F."/>
        </authorList>
    </citation>
    <scope>NUCLEOTIDE SEQUENCE [LARGE SCALE GENOMIC DNA]</scope>
    <source>
        <strain evidence="1 2">FD-317 M1</strain>
    </source>
</reference>
<organism evidence="1 2">
    <name type="scientific">Collybiopsis luxurians FD-317 M1</name>
    <dbReference type="NCBI Taxonomy" id="944289"/>
    <lineage>
        <taxon>Eukaryota</taxon>
        <taxon>Fungi</taxon>
        <taxon>Dikarya</taxon>
        <taxon>Basidiomycota</taxon>
        <taxon>Agaricomycotina</taxon>
        <taxon>Agaricomycetes</taxon>
        <taxon>Agaricomycetidae</taxon>
        <taxon>Agaricales</taxon>
        <taxon>Marasmiineae</taxon>
        <taxon>Omphalotaceae</taxon>
        <taxon>Collybiopsis</taxon>
        <taxon>Collybiopsis luxurians</taxon>
    </lineage>
</organism>